<name>A0AAV5QP99_9ASCO</name>
<protein>
    <submittedName>
        <fullName evidence="1">Uncharacterized protein</fullName>
    </submittedName>
</protein>
<organism evidence="1 2">
    <name type="scientific">Saccharomycopsis crataegensis</name>
    <dbReference type="NCBI Taxonomy" id="43959"/>
    <lineage>
        <taxon>Eukaryota</taxon>
        <taxon>Fungi</taxon>
        <taxon>Dikarya</taxon>
        <taxon>Ascomycota</taxon>
        <taxon>Saccharomycotina</taxon>
        <taxon>Saccharomycetes</taxon>
        <taxon>Saccharomycopsidaceae</taxon>
        <taxon>Saccharomycopsis</taxon>
    </lineage>
</organism>
<reference evidence="1 2" key="1">
    <citation type="journal article" date="2023" name="Elife">
        <title>Identification of key yeast species and microbe-microbe interactions impacting larval growth of Drosophila in the wild.</title>
        <authorList>
            <person name="Mure A."/>
            <person name="Sugiura Y."/>
            <person name="Maeda R."/>
            <person name="Honda K."/>
            <person name="Sakurai N."/>
            <person name="Takahashi Y."/>
            <person name="Watada M."/>
            <person name="Katoh T."/>
            <person name="Gotoh A."/>
            <person name="Gotoh Y."/>
            <person name="Taniguchi I."/>
            <person name="Nakamura K."/>
            <person name="Hayashi T."/>
            <person name="Katayama T."/>
            <person name="Uemura T."/>
            <person name="Hattori Y."/>
        </authorList>
    </citation>
    <scope>NUCLEOTIDE SEQUENCE [LARGE SCALE GENOMIC DNA]</scope>
    <source>
        <strain evidence="1 2">SC-9</strain>
    </source>
</reference>
<dbReference type="GeneID" id="90074598"/>
<dbReference type="EMBL" id="BTFZ01000011">
    <property type="protein sequence ID" value="GMM36623.1"/>
    <property type="molecule type" value="Genomic_DNA"/>
</dbReference>
<comment type="caution">
    <text evidence="1">The sequence shown here is derived from an EMBL/GenBank/DDBJ whole genome shotgun (WGS) entry which is preliminary data.</text>
</comment>
<gene>
    <name evidence="1" type="ORF">DASC09_039480</name>
</gene>
<sequence length="119" mass="14276">MEFKKNYEYLMNGFKPQDSYQLANTEFIELKVTEDTNFYRLEETIEDIRELFEYAEKPIPLDTQIKKKKKKEIKMKFVESIYEMGNNKDLMGKLDDVTTIDHVSRAKTSKRENKTFKLT</sequence>
<proteinExistence type="predicted"/>
<dbReference type="RefSeq" id="XP_064853619.1">
    <property type="nucleotide sequence ID" value="XM_064997547.1"/>
</dbReference>
<accession>A0AAV5QP99</accession>
<evidence type="ECO:0000313" key="2">
    <source>
        <dbReference type="Proteomes" id="UP001360560"/>
    </source>
</evidence>
<evidence type="ECO:0000313" key="1">
    <source>
        <dbReference type="EMBL" id="GMM36623.1"/>
    </source>
</evidence>
<keyword evidence="2" id="KW-1185">Reference proteome</keyword>
<dbReference type="Proteomes" id="UP001360560">
    <property type="component" value="Unassembled WGS sequence"/>
</dbReference>
<dbReference type="AlphaFoldDB" id="A0AAV5QP99"/>